<dbReference type="AlphaFoldDB" id="A0A543JDX4"/>
<evidence type="ECO:0000313" key="3">
    <source>
        <dbReference type="Proteomes" id="UP000316628"/>
    </source>
</evidence>
<dbReference type="Proteomes" id="UP000316628">
    <property type="component" value="Unassembled WGS sequence"/>
</dbReference>
<dbReference type="Pfam" id="PF11796">
    <property type="entry name" value="DUF3323"/>
    <property type="match status" value="1"/>
</dbReference>
<protein>
    <submittedName>
        <fullName evidence="2">TIR domain-containing protein</fullName>
    </submittedName>
</protein>
<dbReference type="SUPFAM" id="SSF52200">
    <property type="entry name" value="Toll/Interleukin receptor TIR domain"/>
    <property type="match status" value="1"/>
</dbReference>
<dbReference type="GO" id="GO:0007165">
    <property type="term" value="P:signal transduction"/>
    <property type="evidence" value="ECO:0007669"/>
    <property type="project" value="InterPro"/>
</dbReference>
<name>A0A543JDX4_9PSEU</name>
<dbReference type="InterPro" id="IPR035897">
    <property type="entry name" value="Toll_tir_struct_dom_sf"/>
</dbReference>
<comment type="caution">
    <text evidence="2">The sequence shown here is derived from an EMBL/GenBank/DDBJ whole genome shotgun (WGS) entry which is preliminary data.</text>
</comment>
<evidence type="ECO:0000259" key="1">
    <source>
        <dbReference type="PROSITE" id="PS50104"/>
    </source>
</evidence>
<dbReference type="InterPro" id="IPR024466">
    <property type="entry name" value="CHP02679_N"/>
</dbReference>
<dbReference type="InterPro" id="IPR000157">
    <property type="entry name" value="TIR_dom"/>
</dbReference>
<organism evidence="2 3">
    <name type="scientific">Saccharothrix saharensis</name>
    <dbReference type="NCBI Taxonomy" id="571190"/>
    <lineage>
        <taxon>Bacteria</taxon>
        <taxon>Bacillati</taxon>
        <taxon>Actinomycetota</taxon>
        <taxon>Actinomycetes</taxon>
        <taxon>Pseudonocardiales</taxon>
        <taxon>Pseudonocardiaceae</taxon>
        <taxon>Saccharothrix</taxon>
    </lineage>
</organism>
<feature type="domain" description="TIR" evidence="1">
    <location>
        <begin position="222"/>
        <end position="354"/>
    </location>
</feature>
<dbReference type="EMBL" id="VFPP01000001">
    <property type="protein sequence ID" value="TQM80991.1"/>
    <property type="molecule type" value="Genomic_DNA"/>
</dbReference>
<dbReference type="Gene3D" id="3.40.50.10140">
    <property type="entry name" value="Toll/interleukin-1 receptor homology (TIR) domain"/>
    <property type="match status" value="1"/>
</dbReference>
<keyword evidence="3" id="KW-1185">Reference proteome</keyword>
<reference evidence="2 3" key="1">
    <citation type="submission" date="2019-06" db="EMBL/GenBank/DDBJ databases">
        <title>Sequencing the genomes of 1000 actinobacteria strains.</title>
        <authorList>
            <person name="Klenk H.-P."/>
        </authorList>
    </citation>
    <scope>NUCLEOTIDE SEQUENCE [LARGE SCALE GENOMIC DNA]</scope>
    <source>
        <strain evidence="2 3">DSM 45456</strain>
    </source>
</reference>
<proteinExistence type="predicted"/>
<gene>
    <name evidence="2" type="ORF">FHX81_3351</name>
</gene>
<dbReference type="Pfam" id="PF13676">
    <property type="entry name" value="TIR_2"/>
    <property type="match status" value="1"/>
</dbReference>
<dbReference type="SMART" id="SM00255">
    <property type="entry name" value="TIR"/>
    <property type="match status" value="1"/>
</dbReference>
<accession>A0A543JDX4</accession>
<evidence type="ECO:0000313" key="2">
    <source>
        <dbReference type="EMBL" id="TQM80991.1"/>
    </source>
</evidence>
<sequence>MYGKPSYEELWDKALNAVESNRAGFTLKTGDVHTANDLSGLLGAFDQPTPTRRKLRPGTRTTVTVAELDTRLRRGKFGNGLRELLETLTGQPVVTTAERREIFAAELTKVGLAGHPWVGPWLDHCQKPRCMQSTEVRVTAQRCAAILTRLVLNPHTYPEEHTPLESLADIYTGDSAGLGPRRLVGQLVMRAVSSAHSKPIPTTTYERWLSWLRAGVIMDDQSTWDVFISHAHEDKIGFVRPLATALREAGLRVWYDEYTMVPGDSIRESIDKGIQRSQAGLLVMSPYFFRKFWTKQEVNGLFSMAAGQGTRLIPVLHGLDHEEFTRHSPMLADRYAIRSEVGVDAVVDGVLRAVGKHS</sequence>
<dbReference type="PROSITE" id="PS50104">
    <property type="entry name" value="TIR"/>
    <property type="match status" value="1"/>
</dbReference>